<dbReference type="InterPro" id="IPR043165">
    <property type="entry name" value="TruD_insert_sf"/>
</dbReference>
<dbReference type="PROSITE" id="PS50984">
    <property type="entry name" value="TRUD"/>
    <property type="match status" value="1"/>
</dbReference>
<dbReference type="NCBIfam" id="TIGR00094">
    <property type="entry name" value="tRNA_TruD_broad"/>
    <property type="match status" value="1"/>
</dbReference>
<accession>A0ABM8ZVW0</accession>
<dbReference type="Gene3D" id="3.30.2340.10">
    <property type="entry name" value="TruD, insertion domain"/>
    <property type="match status" value="1"/>
</dbReference>
<dbReference type="Proteomes" id="UP000838672">
    <property type="component" value="Unassembled WGS sequence"/>
</dbReference>
<sequence>MQQAWHYRFGEPKSTGKLKAKPEHFVVVEELGYEFTGEGEHLMVHIRKTGENTQYVANELAKACGVSSREVSWAGLKDRHAVTEQWLSVHLPGQADPDLSEFVATHPGVEVLALRRHNKKLRPGDLQGNRFELRVTELDAKEDLDARLSQIRDLGVPNYFGEQRFGHDGNNVTQAVRWGAGEIRVRDKKKRSFYLSAARSHLFNEVLSARLIADMNLAPMTGDLLIDAQGQTQAWQGEMPADWLLSGPMAGDNALPTQADAQAFEQAILDQYPELLQVLRDNRMRQERRSLLLYPQAMQWSWQEGDLLVAFALPAGAYATTVMRELAQLTSEDGRAYSAE</sequence>
<dbReference type="Pfam" id="PF01142">
    <property type="entry name" value="TruD"/>
    <property type="match status" value="2"/>
</dbReference>
<dbReference type="InterPro" id="IPR050170">
    <property type="entry name" value="TruD_pseudoU_synthase"/>
</dbReference>
<evidence type="ECO:0000313" key="6">
    <source>
        <dbReference type="EMBL" id="CAH0534350.1"/>
    </source>
</evidence>
<comment type="catalytic activity">
    <reaction evidence="4">
        <text>uridine(13) in tRNA = pseudouridine(13) in tRNA</text>
        <dbReference type="Rhea" id="RHEA:42540"/>
        <dbReference type="Rhea" id="RHEA-COMP:10105"/>
        <dbReference type="Rhea" id="RHEA-COMP:10106"/>
        <dbReference type="ChEBI" id="CHEBI:65314"/>
        <dbReference type="ChEBI" id="CHEBI:65315"/>
        <dbReference type="EC" id="5.4.99.27"/>
    </reaction>
</comment>
<dbReference type="InterPro" id="IPR020103">
    <property type="entry name" value="PsdUridine_synth_cat_dom_sf"/>
</dbReference>
<evidence type="ECO:0000256" key="2">
    <source>
        <dbReference type="ARBA" id="ARBA00022694"/>
    </source>
</evidence>
<keyword evidence="2 4" id="KW-0819">tRNA processing</keyword>
<dbReference type="GO" id="GO:0160150">
    <property type="term" value="F:tRNA pseudouridine(13) synthase activity"/>
    <property type="evidence" value="ECO:0007669"/>
    <property type="project" value="UniProtKB-EC"/>
</dbReference>
<keyword evidence="3 4" id="KW-0413">Isomerase</keyword>
<protein>
    <recommendedName>
        <fullName evidence="4">tRNA pseudouridine synthase D</fullName>
        <ecNumber evidence="4">5.4.99.27</ecNumber>
    </recommendedName>
    <alternativeName>
        <fullName evidence="4">tRNA pseudouridine(13) synthase</fullName>
    </alternativeName>
    <alternativeName>
        <fullName evidence="4">tRNA pseudouridylate synthase D</fullName>
    </alternativeName>
    <alternativeName>
        <fullName evidence="4">tRNA-uridine isomerase D</fullName>
    </alternativeName>
</protein>
<dbReference type="EC" id="5.4.99.27" evidence="4"/>
<comment type="caution">
    <text evidence="6">The sequence shown here is derived from an EMBL/GenBank/DDBJ whole genome shotgun (WGS) entry which is preliminary data.</text>
</comment>
<dbReference type="EMBL" id="CAKLDI010000001">
    <property type="protein sequence ID" value="CAH0534350.1"/>
    <property type="molecule type" value="Genomic_DNA"/>
</dbReference>
<keyword evidence="7" id="KW-1185">Reference proteome</keyword>
<organism evidence="6 7">
    <name type="scientific">Vibrio stylophorae</name>
    <dbReference type="NCBI Taxonomy" id="659351"/>
    <lineage>
        <taxon>Bacteria</taxon>
        <taxon>Pseudomonadati</taxon>
        <taxon>Pseudomonadota</taxon>
        <taxon>Gammaproteobacteria</taxon>
        <taxon>Vibrionales</taxon>
        <taxon>Vibrionaceae</taxon>
        <taxon>Vibrio</taxon>
    </lineage>
</organism>
<dbReference type="CDD" id="cd02575">
    <property type="entry name" value="PseudoU_synth_EcTruD"/>
    <property type="match status" value="1"/>
</dbReference>
<dbReference type="InterPro" id="IPR011760">
    <property type="entry name" value="PsdUridine_synth_TruD_insert"/>
</dbReference>
<dbReference type="PROSITE" id="PS01268">
    <property type="entry name" value="UPF0024"/>
    <property type="match status" value="1"/>
</dbReference>
<comment type="similarity">
    <text evidence="1 4">Belongs to the pseudouridine synthase TruD family.</text>
</comment>
<evidence type="ECO:0000256" key="1">
    <source>
        <dbReference type="ARBA" id="ARBA00007953"/>
    </source>
</evidence>
<evidence type="ECO:0000259" key="5">
    <source>
        <dbReference type="PROSITE" id="PS50984"/>
    </source>
</evidence>
<reference evidence="6" key="1">
    <citation type="submission" date="2021-11" db="EMBL/GenBank/DDBJ databases">
        <authorList>
            <person name="Rodrigo-Torres L."/>
            <person name="Arahal R. D."/>
            <person name="Lucena T."/>
        </authorList>
    </citation>
    <scope>NUCLEOTIDE SEQUENCE</scope>
    <source>
        <strain evidence="6">CECT 7929</strain>
    </source>
</reference>
<evidence type="ECO:0000256" key="4">
    <source>
        <dbReference type="HAMAP-Rule" id="MF_01082"/>
    </source>
</evidence>
<feature type="active site" description="Nucleophile" evidence="4">
    <location>
        <position position="78"/>
    </location>
</feature>
<gene>
    <name evidence="4 6" type="primary">truD</name>
    <name evidence="6" type="ORF">VST7929_02281</name>
</gene>
<dbReference type="Gene3D" id="3.30.2350.20">
    <property type="entry name" value="TruD, catalytic domain"/>
    <property type="match status" value="1"/>
</dbReference>
<dbReference type="PANTHER" id="PTHR47811:SF1">
    <property type="entry name" value="TRNA PSEUDOURIDINE SYNTHASE D"/>
    <property type="match status" value="1"/>
</dbReference>
<dbReference type="PANTHER" id="PTHR47811">
    <property type="entry name" value="TRNA PSEUDOURIDINE SYNTHASE D"/>
    <property type="match status" value="1"/>
</dbReference>
<comment type="function">
    <text evidence="4">Responsible for synthesis of pseudouridine from uracil-13 in transfer RNAs.</text>
</comment>
<dbReference type="HAMAP" id="MF_01082">
    <property type="entry name" value="TruD"/>
    <property type="match status" value="1"/>
</dbReference>
<proteinExistence type="inferred from homology"/>
<dbReference type="InterPro" id="IPR001656">
    <property type="entry name" value="PsdUridine_synth_TruD"/>
</dbReference>
<feature type="domain" description="TRUD" evidence="5">
    <location>
        <begin position="155"/>
        <end position="293"/>
    </location>
</feature>
<evidence type="ECO:0000256" key="3">
    <source>
        <dbReference type="ARBA" id="ARBA00023235"/>
    </source>
</evidence>
<dbReference type="NCBIfam" id="NF002155">
    <property type="entry name" value="PRK00984.1-4"/>
    <property type="match status" value="1"/>
</dbReference>
<dbReference type="SUPFAM" id="SSF55120">
    <property type="entry name" value="Pseudouridine synthase"/>
    <property type="match status" value="1"/>
</dbReference>
<dbReference type="InterPro" id="IPR020119">
    <property type="entry name" value="PsdUridine_synth_TruD_CS"/>
</dbReference>
<evidence type="ECO:0000313" key="7">
    <source>
        <dbReference type="Proteomes" id="UP000838672"/>
    </source>
</evidence>
<dbReference type="RefSeq" id="WP_237466865.1">
    <property type="nucleotide sequence ID" value="NZ_CAKLDI010000001.1"/>
</dbReference>
<dbReference type="InterPro" id="IPR042214">
    <property type="entry name" value="TruD_catalytic"/>
</dbReference>
<name>A0ABM8ZVW0_9VIBR</name>